<proteinExistence type="predicted"/>
<organism evidence="1">
    <name type="scientific">Streptomyces sp. NBC_01393</name>
    <dbReference type="NCBI Taxonomy" id="2903851"/>
    <lineage>
        <taxon>Bacteria</taxon>
        <taxon>Bacillati</taxon>
        <taxon>Actinomycetota</taxon>
        <taxon>Actinomycetes</taxon>
        <taxon>Kitasatosporales</taxon>
        <taxon>Streptomycetaceae</taxon>
        <taxon>Streptomyces</taxon>
    </lineage>
</organism>
<dbReference type="Gene3D" id="3.40.50.1110">
    <property type="entry name" value="SGNH hydrolase"/>
    <property type="match status" value="1"/>
</dbReference>
<sequence>MTIGDSLTHGFQSGAVFNTDLSYPAIIAHELGSGTDFRFPVYPGYGGLPLNIELLLRELQERFGKDLDWWEVPLALFHARRFLDEVEDYWERGPGSVVPQINAINHNLSVYGWDLRDVLEKSAKICQDAIATPTDNLLRQTVENNGDRAALRVLPSGSVDRGGTMTLLSAARRLGEDRPEGGGHGIETLIVFLGANNALQTVTQLKVEWSGEGYDDLERKKAYTVWDPSHFKDELRQIVAQVRQIAARHVIWCTVPHVTVPPLARGIGAKSAPGSRYFPYYTRPWIDDDTFSPVLHPHLTGQEAEDVDRAIDLYNEAITDHVRTARTTGADWLLMDTAGLLDRLASRRYIKDMTARPPWWRPYQLPPQLKALAPEPNSHFITSDGTGRTDGGLFSLDGVHPTTIAYGIVAQELINVMLAAGVQFRHSDGSVRTAPVTVDFDRLIRRDTLVNQPPANLDSTLNILAWAQSTLGLLKRTLYFRV</sequence>
<dbReference type="SUPFAM" id="SSF52266">
    <property type="entry name" value="SGNH hydrolase"/>
    <property type="match status" value="1"/>
</dbReference>
<evidence type="ECO:0000313" key="1">
    <source>
        <dbReference type="EMBL" id="WTZ06892.1"/>
    </source>
</evidence>
<dbReference type="AlphaFoldDB" id="A0AAU3HN55"/>
<dbReference type="InterPro" id="IPR036514">
    <property type="entry name" value="SGNH_hydro_sf"/>
</dbReference>
<name>A0AAU3HN55_9ACTN</name>
<reference evidence="1" key="1">
    <citation type="submission" date="2022-10" db="EMBL/GenBank/DDBJ databases">
        <title>The complete genomes of actinobacterial strains from the NBC collection.</title>
        <authorList>
            <person name="Joergensen T.S."/>
            <person name="Alvarez Arevalo M."/>
            <person name="Sterndorff E.B."/>
            <person name="Faurdal D."/>
            <person name="Vuksanovic O."/>
            <person name="Mourched A.-S."/>
            <person name="Charusanti P."/>
            <person name="Shaw S."/>
            <person name="Blin K."/>
            <person name="Weber T."/>
        </authorList>
    </citation>
    <scope>NUCLEOTIDE SEQUENCE</scope>
    <source>
        <strain evidence="1">NBC_01393</strain>
    </source>
</reference>
<gene>
    <name evidence="1" type="ORF">OG699_02020</name>
</gene>
<dbReference type="EMBL" id="CP109546">
    <property type="protein sequence ID" value="WTZ06892.1"/>
    <property type="molecule type" value="Genomic_DNA"/>
</dbReference>
<accession>A0AAU3HN55</accession>
<protein>
    <submittedName>
        <fullName evidence="1">Uncharacterized protein</fullName>
    </submittedName>
</protein>